<dbReference type="InterPro" id="IPR011032">
    <property type="entry name" value="GroES-like_sf"/>
</dbReference>
<accession>A0ABV6W546</accession>
<dbReference type="InterPro" id="IPR036291">
    <property type="entry name" value="NAD(P)-bd_dom_sf"/>
</dbReference>
<dbReference type="PANTHER" id="PTHR48106">
    <property type="entry name" value="QUINONE OXIDOREDUCTASE PIG3-RELATED"/>
    <property type="match status" value="1"/>
</dbReference>
<name>A0ABV6W546_9ACTN</name>
<dbReference type="Pfam" id="PF13602">
    <property type="entry name" value="ADH_zinc_N_2"/>
    <property type="match status" value="1"/>
</dbReference>
<dbReference type="RefSeq" id="WP_380543763.1">
    <property type="nucleotide sequence ID" value="NZ_JBHFAB010000034.1"/>
</dbReference>
<feature type="domain" description="Enoyl reductase (ER)" evidence="3">
    <location>
        <begin position="11"/>
        <end position="313"/>
    </location>
</feature>
<dbReference type="EMBL" id="JBHFAB010000034">
    <property type="protein sequence ID" value="MFC1421137.1"/>
    <property type="molecule type" value="Genomic_DNA"/>
</dbReference>
<keyword evidence="2" id="KW-0560">Oxidoreductase</keyword>
<dbReference type="SUPFAM" id="SSF50129">
    <property type="entry name" value="GroES-like"/>
    <property type="match status" value="1"/>
</dbReference>
<keyword evidence="1" id="KW-0521">NADP</keyword>
<evidence type="ECO:0000256" key="2">
    <source>
        <dbReference type="ARBA" id="ARBA00023002"/>
    </source>
</evidence>
<dbReference type="Gene3D" id="3.40.50.720">
    <property type="entry name" value="NAD(P)-binding Rossmann-like Domain"/>
    <property type="match status" value="1"/>
</dbReference>
<dbReference type="Gene3D" id="3.90.180.10">
    <property type="entry name" value="Medium-chain alcohol dehydrogenases, catalytic domain"/>
    <property type="match status" value="1"/>
</dbReference>
<protein>
    <submittedName>
        <fullName evidence="4">Zinc-binding alcohol dehydrogenase family protein</fullName>
    </submittedName>
</protein>
<dbReference type="Proteomes" id="UP001592531">
    <property type="component" value="Unassembled WGS sequence"/>
</dbReference>
<comment type="caution">
    <text evidence="4">The sequence shown here is derived from an EMBL/GenBank/DDBJ whole genome shotgun (WGS) entry which is preliminary data.</text>
</comment>
<evidence type="ECO:0000259" key="3">
    <source>
        <dbReference type="SMART" id="SM00829"/>
    </source>
</evidence>
<dbReference type="Pfam" id="PF08240">
    <property type="entry name" value="ADH_N"/>
    <property type="match status" value="1"/>
</dbReference>
<evidence type="ECO:0000256" key="1">
    <source>
        <dbReference type="ARBA" id="ARBA00022857"/>
    </source>
</evidence>
<reference evidence="4 5" key="1">
    <citation type="submission" date="2024-09" db="EMBL/GenBank/DDBJ databases">
        <authorList>
            <person name="Lee S.D."/>
        </authorList>
    </citation>
    <scope>NUCLEOTIDE SEQUENCE [LARGE SCALE GENOMIC DNA]</scope>
    <source>
        <strain evidence="4 5">N8-3</strain>
    </source>
</reference>
<dbReference type="SUPFAM" id="SSF51735">
    <property type="entry name" value="NAD(P)-binding Rossmann-fold domains"/>
    <property type="match status" value="1"/>
</dbReference>
<evidence type="ECO:0000313" key="4">
    <source>
        <dbReference type="EMBL" id="MFC1421137.1"/>
    </source>
</evidence>
<gene>
    <name evidence="4" type="ORF">ACEZDE_31515</name>
</gene>
<keyword evidence="5" id="KW-1185">Reference proteome</keyword>
<dbReference type="SMART" id="SM00829">
    <property type="entry name" value="PKS_ER"/>
    <property type="match status" value="1"/>
</dbReference>
<proteinExistence type="predicted"/>
<dbReference type="CDD" id="cd05289">
    <property type="entry name" value="MDR_like_2"/>
    <property type="match status" value="1"/>
</dbReference>
<organism evidence="4 5">
    <name type="scientific">Streptacidiphilus cavernicola</name>
    <dbReference type="NCBI Taxonomy" id="3342716"/>
    <lineage>
        <taxon>Bacteria</taxon>
        <taxon>Bacillati</taxon>
        <taxon>Actinomycetota</taxon>
        <taxon>Actinomycetes</taxon>
        <taxon>Kitasatosporales</taxon>
        <taxon>Streptomycetaceae</taxon>
        <taxon>Streptacidiphilus</taxon>
    </lineage>
</organism>
<evidence type="ECO:0000313" key="5">
    <source>
        <dbReference type="Proteomes" id="UP001592531"/>
    </source>
</evidence>
<dbReference type="InterPro" id="IPR013154">
    <property type="entry name" value="ADH-like_N"/>
</dbReference>
<sequence>MPRVVVARDYGEADVLDVVEVPATPIGTGEARVRIMAAGVNPIDWKQYAPAFYGGDRGRLPLRLGSEAAGVVVEAAYGAAGPAGPVRVGDEVIVFSVGGAYASEVTVSAAALLPKPPEMTWEQAASLMLAGTTAMHAVVASRLRKGETLLVHAAAGGVGQMLCQIAAAWDVKVIGTARERDHEMLRGWGVEAVTFGDGLADRVRAAAPGGVDAAIDLVGTREAIEVSTGCLRDSNRLLSTVHNDVTSDLGVRVIGGTGPDHGSDIRMAARLDLVALVERGQLQVSVTQTFALDEVADAHRKSRSGSAQGKLVLLS</sequence>
<dbReference type="InterPro" id="IPR020843">
    <property type="entry name" value="ER"/>
</dbReference>